<dbReference type="EMBL" id="JAOWKZ010000003">
    <property type="protein sequence ID" value="MCV2872863.1"/>
    <property type="molecule type" value="Genomic_DNA"/>
</dbReference>
<gene>
    <name evidence="2" type="ORF">OEZ71_11220</name>
</gene>
<evidence type="ECO:0000256" key="1">
    <source>
        <dbReference type="SAM" id="Phobius"/>
    </source>
</evidence>
<organism evidence="2 3">
    <name type="scientific">Albidovulum litorale</name>
    <dbReference type="NCBI Taxonomy" id="2984134"/>
    <lineage>
        <taxon>Bacteria</taxon>
        <taxon>Pseudomonadati</taxon>
        <taxon>Pseudomonadota</taxon>
        <taxon>Alphaproteobacteria</taxon>
        <taxon>Rhodobacterales</taxon>
        <taxon>Paracoccaceae</taxon>
        <taxon>Albidovulum</taxon>
    </lineage>
</organism>
<proteinExistence type="predicted"/>
<reference evidence="2 3" key="1">
    <citation type="submission" date="2022-10" db="EMBL/GenBank/DDBJ databases">
        <title>Defluviimonas sp. nov., isolated from ocean surface sediments.</title>
        <authorList>
            <person name="He W."/>
            <person name="Wang L."/>
            <person name="Zhang D.-F."/>
        </authorList>
    </citation>
    <scope>NUCLEOTIDE SEQUENCE [LARGE SCALE GENOMIC DNA]</scope>
    <source>
        <strain evidence="2 3">WL0050</strain>
    </source>
</reference>
<feature type="transmembrane region" description="Helical" evidence="1">
    <location>
        <begin position="103"/>
        <end position="136"/>
    </location>
</feature>
<evidence type="ECO:0000313" key="2">
    <source>
        <dbReference type="EMBL" id="MCV2872863.1"/>
    </source>
</evidence>
<keyword evidence="1" id="KW-0812">Transmembrane</keyword>
<keyword evidence="1" id="KW-0472">Membrane</keyword>
<sequence length="146" mass="15969">MPTAAKLFAAFAFAIVAFFTAEVFKPHMPEGTQFGYFSLVSALIGAICGWKVMGPEAGRGNLMALSSGMKTALFMALVALFVFSTYEMLREAFRPSYSGPMEAVVAIFEFAVDYFVAFLAWDVLIVLFVGGALAGSFSEWAARRWR</sequence>
<keyword evidence="1" id="KW-1133">Transmembrane helix</keyword>
<feature type="transmembrane region" description="Helical" evidence="1">
    <location>
        <begin position="62"/>
        <end position="83"/>
    </location>
</feature>
<dbReference type="Proteomes" id="UP001652564">
    <property type="component" value="Unassembled WGS sequence"/>
</dbReference>
<dbReference type="NCBIfam" id="NF033773">
    <property type="entry name" value="tellur_TrgA"/>
    <property type="match status" value="1"/>
</dbReference>
<dbReference type="InterPro" id="IPR047784">
    <property type="entry name" value="TrgA"/>
</dbReference>
<feature type="transmembrane region" description="Helical" evidence="1">
    <location>
        <begin position="33"/>
        <end position="50"/>
    </location>
</feature>
<dbReference type="RefSeq" id="WP_263740088.1">
    <property type="nucleotide sequence ID" value="NZ_JAOWKZ010000003.1"/>
</dbReference>
<name>A0ABT2ZNZ8_9RHOB</name>
<accession>A0ABT2ZNZ8</accession>
<protein>
    <submittedName>
        <fullName evidence="2">TrgA family protein</fullName>
    </submittedName>
</protein>
<comment type="caution">
    <text evidence="2">The sequence shown here is derived from an EMBL/GenBank/DDBJ whole genome shotgun (WGS) entry which is preliminary data.</text>
</comment>
<keyword evidence="3" id="KW-1185">Reference proteome</keyword>
<evidence type="ECO:0000313" key="3">
    <source>
        <dbReference type="Proteomes" id="UP001652564"/>
    </source>
</evidence>